<keyword evidence="2" id="KW-0812">Transmembrane</keyword>
<reference evidence="3" key="1">
    <citation type="submission" date="2022-10" db="EMBL/GenBank/DDBJ databases">
        <authorList>
            <person name="Chen Y."/>
            <person name="Dougan E. K."/>
            <person name="Chan C."/>
            <person name="Rhodes N."/>
            <person name="Thang M."/>
        </authorList>
    </citation>
    <scope>NUCLEOTIDE SEQUENCE</scope>
</reference>
<evidence type="ECO:0000313" key="4">
    <source>
        <dbReference type="EMBL" id="CAL4790213.1"/>
    </source>
</evidence>
<evidence type="ECO:0000313" key="3">
    <source>
        <dbReference type="EMBL" id="CAI4002901.1"/>
    </source>
</evidence>
<keyword evidence="2" id="KW-0472">Membrane</keyword>
<proteinExistence type="predicted"/>
<keyword evidence="5" id="KW-1185">Reference proteome</keyword>
<dbReference type="OrthoDB" id="442217at2759"/>
<evidence type="ECO:0000256" key="2">
    <source>
        <dbReference type="SAM" id="Phobius"/>
    </source>
</evidence>
<sequence>MPVGSSENGLVEFSNVLPSSLPSKSARGSNREPRGSRGGSRSPGHGSLEDRNLTPDLPGSCDPGPEQEDGAKTCDQRHSIQSRQSRLVPIQNDEVAGSTGSKPSALADSHQEPETGRKRNVMASQASSANVFAVAKVALSHTSKACDKLGFGDAVEPVMQLYLNDCCSDGPSAWVRGARTAGFVLSLLFFLPLLSFVPLLIPFSAPHEGFASNWTFNFVAHPILNYVCARASLELLARAIEPQERHRVRLIVRWIPLVNCTVCLLIHGTASLFGIFPLPFSALTSCIPGILSASFLAKQLTPTDLLTHDFRQFAKFVLLMWTLWMLQFLILTGYLLSFPLLPPFHQVLLSFAVTSILSGFGFLIEMLAVWIGVPKYYATELKPMIYFISFLFTAALFSSAKSVWVFVIMLVQDAGKALAILSKTWIFLSNYFVRPVGGDEENTVGKTKSLTQNGRCLRFWSMIETKVCSIRETGGRLQHILVEFQVHTRESLQHATITAADARLLDNFARFLVLFTMVEVCEVLVPLLYIIVATLLHIPEVGQNRQYLYVFKDMNFGDALRGNFVAFLIESSVFLLTQVVLLRTLGFNLWYFAGNVLNLDFWYWTFAFSTCCVSWTTVLIAHAGHDLELFRSLFSF</sequence>
<dbReference type="EMBL" id="CAMXCT030003181">
    <property type="protein sequence ID" value="CAL4790213.1"/>
    <property type="molecule type" value="Genomic_DNA"/>
</dbReference>
<feature type="region of interest" description="Disordered" evidence="1">
    <location>
        <begin position="1"/>
        <end position="122"/>
    </location>
</feature>
<feature type="transmembrane region" description="Helical" evidence="2">
    <location>
        <begin position="348"/>
        <end position="373"/>
    </location>
</feature>
<dbReference type="Proteomes" id="UP001152797">
    <property type="component" value="Unassembled WGS sequence"/>
</dbReference>
<dbReference type="AlphaFoldDB" id="A0A9P1D4V9"/>
<name>A0A9P1D4V9_9DINO</name>
<feature type="transmembrane region" description="Helical" evidence="2">
    <location>
        <begin position="316"/>
        <end position="336"/>
    </location>
</feature>
<evidence type="ECO:0008006" key="6">
    <source>
        <dbReference type="Google" id="ProtNLM"/>
    </source>
</evidence>
<feature type="transmembrane region" description="Helical" evidence="2">
    <location>
        <begin position="250"/>
        <end position="270"/>
    </location>
</feature>
<comment type="caution">
    <text evidence="3">The sequence shown here is derived from an EMBL/GenBank/DDBJ whole genome shotgun (WGS) entry which is preliminary data.</text>
</comment>
<feature type="transmembrane region" description="Helical" evidence="2">
    <location>
        <begin position="385"/>
        <end position="411"/>
    </location>
</feature>
<evidence type="ECO:0000256" key="1">
    <source>
        <dbReference type="SAM" id="MobiDB-lite"/>
    </source>
</evidence>
<keyword evidence="2" id="KW-1133">Transmembrane helix</keyword>
<feature type="transmembrane region" description="Helical" evidence="2">
    <location>
        <begin position="511"/>
        <end position="538"/>
    </location>
</feature>
<protein>
    <recommendedName>
        <fullName evidence="6">Transmembrane protein</fullName>
    </recommendedName>
</protein>
<feature type="transmembrane region" description="Helical" evidence="2">
    <location>
        <begin position="276"/>
        <end position="296"/>
    </location>
</feature>
<feature type="compositionally biased region" description="Basic and acidic residues" evidence="1">
    <location>
        <begin position="69"/>
        <end position="78"/>
    </location>
</feature>
<feature type="transmembrane region" description="Helical" evidence="2">
    <location>
        <begin position="183"/>
        <end position="205"/>
    </location>
</feature>
<evidence type="ECO:0000313" key="5">
    <source>
        <dbReference type="Proteomes" id="UP001152797"/>
    </source>
</evidence>
<feature type="transmembrane region" description="Helical" evidence="2">
    <location>
        <begin position="211"/>
        <end position="229"/>
    </location>
</feature>
<dbReference type="EMBL" id="CAMXCT020003181">
    <property type="protein sequence ID" value="CAL1156276.1"/>
    <property type="molecule type" value="Genomic_DNA"/>
</dbReference>
<accession>A0A9P1D4V9</accession>
<gene>
    <name evidence="3" type="ORF">C1SCF055_LOCUS28816</name>
</gene>
<reference evidence="4 5" key="2">
    <citation type="submission" date="2024-05" db="EMBL/GenBank/DDBJ databases">
        <authorList>
            <person name="Chen Y."/>
            <person name="Shah S."/>
            <person name="Dougan E. K."/>
            <person name="Thang M."/>
            <person name="Chan C."/>
        </authorList>
    </citation>
    <scope>NUCLEOTIDE SEQUENCE [LARGE SCALE GENOMIC DNA]</scope>
</reference>
<feature type="transmembrane region" description="Helical" evidence="2">
    <location>
        <begin position="601"/>
        <end position="621"/>
    </location>
</feature>
<organism evidence="3">
    <name type="scientific">Cladocopium goreaui</name>
    <dbReference type="NCBI Taxonomy" id="2562237"/>
    <lineage>
        <taxon>Eukaryota</taxon>
        <taxon>Sar</taxon>
        <taxon>Alveolata</taxon>
        <taxon>Dinophyceae</taxon>
        <taxon>Suessiales</taxon>
        <taxon>Symbiodiniaceae</taxon>
        <taxon>Cladocopium</taxon>
    </lineage>
</organism>
<dbReference type="EMBL" id="CAMXCT010003181">
    <property type="protein sequence ID" value="CAI4002901.1"/>
    <property type="molecule type" value="Genomic_DNA"/>
</dbReference>
<feature type="transmembrane region" description="Helical" evidence="2">
    <location>
        <begin position="559"/>
        <end position="581"/>
    </location>
</feature>